<evidence type="ECO:0000256" key="7">
    <source>
        <dbReference type="ARBA" id="ARBA00022777"/>
    </source>
</evidence>
<dbReference type="STRING" id="2041.AERYTH_07065"/>
<comment type="pathway">
    <text evidence="4">Cofactor biosynthesis; thiamine diphosphate biosynthesis; 4-amino-2-methyl-5-diphosphomethylpyrimidine from 5-amino-1-(5-phospho-D-ribosyl)imidazole: step 3/3.</text>
</comment>
<keyword evidence="12" id="KW-1185">Reference proteome</keyword>
<dbReference type="FunFam" id="3.40.1190.20:FF:000003">
    <property type="entry name" value="Phosphomethylpyrimidine kinase ThiD"/>
    <property type="match status" value="1"/>
</dbReference>
<protein>
    <recommendedName>
        <fullName evidence="10">Pyridoxamine kinase/Phosphomethylpyrimidine kinase domain-containing protein</fullName>
    </recommendedName>
</protein>
<dbReference type="PATRIC" id="fig|2041.4.peg.1483"/>
<comment type="catalytic activity">
    <reaction evidence="1">
        <text>4-amino-5-hydroxymethyl-2-methylpyrimidine + ATP = 4-amino-2-methyl-5-(phosphooxymethyl)pyrimidine + ADP + H(+)</text>
        <dbReference type="Rhea" id="RHEA:23096"/>
        <dbReference type="ChEBI" id="CHEBI:15378"/>
        <dbReference type="ChEBI" id="CHEBI:16892"/>
        <dbReference type="ChEBI" id="CHEBI:30616"/>
        <dbReference type="ChEBI" id="CHEBI:58354"/>
        <dbReference type="ChEBI" id="CHEBI:456216"/>
        <dbReference type="EC" id="2.7.1.49"/>
    </reaction>
</comment>
<dbReference type="InterPro" id="IPR029056">
    <property type="entry name" value="Ribokinase-like"/>
</dbReference>
<dbReference type="Gene3D" id="3.40.1190.20">
    <property type="match status" value="1"/>
</dbReference>
<comment type="catalytic activity">
    <reaction evidence="2">
        <text>4-amino-2-methyl-5-(phosphooxymethyl)pyrimidine + ATP = 4-amino-2-methyl-5-(diphosphooxymethyl)pyrimidine + ADP</text>
        <dbReference type="Rhea" id="RHEA:19893"/>
        <dbReference type="ChEBI" id="CHEBI:30616"/>
        <dbReference type="ChEBI" id="CHEBI:57841"/>
        <dbReference type="ChEBI" id="CHEBI:58354"/>
        <dbReference type="ChEBI" id="CHEBI:456216"/>
        <dbReference type="EC" id="2.7.4.7"/>
    </reaction>
</comment>
<dbReference type="GO" id="GO:0005524">
    <property type="term" value="F:ATP binding"/>
    <property type="evidence" value="ECO:0007669"/>
    <property type="project" value="UniProtKB-KW"/>
</dbReference>
<evidence type="ECO:0000256" key="2">
    <source>
        <dbReference type="ARBA" id="ARBA00000565"/>
    </source>
</evidence>
<gene>
    <name evidence="11" type="ORF">AERYTH_07065</name>
</gene>
<evidence type="ECO:0000256" key="6">
    <source>
        <dbReference type="ARBA" id="ARBA00022741"/>
    </source>
</evidence>
<dbReference type="RefSeq" id="WP_067856468.1">
    <property type="nucleotide sequence ID" value="NZ_CP011502.1"/>
</dbReference>
<sequence length="267" mass="27125">MTGREPVVLTVAGSDPSGGAGIQADLKTATALGAYAATVVTAVTVQDTTGVRAVHEVPLDVVRGQLEVVLEDLDVRAVKVGMLGSPALVELVAELLADVPALVVDPVMVSTSGHRLLPRDAEAALRDLLLPSATLVTPNLPEASVLTGLAAQTDPGELGRALLALEPGAVLLKGGHGDGPASDDLLVDRRGSTWFRAPRIDTPHTHGTGCTLSAAVATRLALGDPLADAVGAAKAYLGEALASGAARQVGRGRGPVDHLVRLRETTA</sequence>
<proteinExistence type="predicted"/>
<evidence type="ECO:0000256" key="8">
    <source>
        <dbReference type="ARBA" id="ARBA00022840"/>
    </source>
</evidence>
<dbReference type="InterPro" id="IPR004399">
    <property type="entry name" value="HMP/HMP-P_kinase_dom"/>
</dbReference>
<comment type="function">
    <text evidence="3">Catalyzes the phosphorylation of hydroxymethylpyrimidine phosphate (HMP-P) to HMP-PP, and of HMP to HMP-P.</text>
</comment>
<dbReference type="Pfam" id="PF08543">
    <property type="entry name" value="Phos_pyr_kin"/>
    <property type="match status" value="1"/>
</dbReference>
<organism evidence="11 12">
    <name type="scientific">Aeromicrobium erythreum</name>
    <dbReference type="NCBI Taxonomy" id="2041"/>
    <lineage>
        <taxon>Bacteria</taxon>
        <taxon>Bacillati</taxon>
        <taxon>Actinomycetota</taxon>
        <taxon>Actinomycetes</taxon>
        <taxon>Propionibacteriales</taxon>
        <taxon>Nocardioidaceae</taxon>
        <taxon>Aeromicrobium</taxon>
    </lineage>
</organism>
<dbReference type="PANTHER" id="PTHR20858:SF17">
    <property type="entry name" value="HYDROXYMETHYLPYRIMIDINE_PHOSPHOMETHYLPYRIMIDINE KINASE THI20-RELATED"/>
    <property type="match status" value="1"/>
</dbReference>
<dbReference type="GO" id="GO:0008902">
    <property type="term" value="F:hydroxymethylpyrimidine kinase activity"/>
    <property type="evidence" value="ECO:0007669"/>
    <property type="project" value="UniProtKB-EC"/>
</dbReference>
<dbReference type="AlphaFoldDB" id="A0A0U3KHP5"/>
<evidence type="ECO:0000313" key="11">
    <source>
        <dbReference type="EMBL" id="ALX04467.1"/>
    </source>
</evidence>
<name>A0A0U3KHP5_9ACTN</name>
<keyword evidence="6" id="KW-0547">Nucleotide-binding</keyword>
<dbReference type="GO" id="GO:0005829">
    <property type="term" value="C:cytosol"/>
    <property type="evidence" value="ECO:0007669"/>
    <property type="project" value="TreeGrafter"/>
</dbReference>
<dbReference type="GO" id="GO:0008972">
    <property type="term" value="F:phosphomethylpyrimidine kinase activity"/>
    <property type="evidence" value="ECO:0007669"/>
    <property type="project" value="UniProtKB-EC"/>
</dbReference>
<dbReference type="PANTHER" id="PTHR20858">
    <property type="entry name" value="PHOSPHOMETHYLPYRIMIDINE KINASE"/>
    <property type="match status" value="1"/>
</dbReference>
<keyword evidence="7" id="KW-0418">Kinase</keyword>
<evidence type="ECO:0000256" key="3">
    <source>
        <dbReference type="ARBA" id="ARBA00003848"/>
    </source>
</evidence>
<keyword evidence="8" id="KW-0067">ATP-binding</keyword>
<evidence type="ECO:0000256" key="4">
    <source>
        <dbReference type="ARBA" id="ARBA00004769"/>
    </source>
</evidence>
<evidence type="ECO:0000256" key="1">
    <source>
        <dbReference type="ARBA" id="ARBA00000151"/>
    </source>
</evidence>
<dbReference type="InterPro" id="IPR013749">
    <property type="entry name" value="PM/HMP-P_kinase-1"/>
</dbReference>
<evidence type="ECO:0000259" key="10">
    <source>
        <dbReference type="Pfam" id="PF08543"/>
    </source>
</evidence>
<evidence type="ECO:0000313" key="12">
    <source>
        <dbReference type="Proteomes" id="UP000067689"/>
    </source>
</evidence>
<dbReference type="EMBL" id="CP011502">
    <property type="protein sequence ID" value="ALX04467.1"/>
    <property type="molecule type" value="Genomic_DNA"/>
</dbReference>
<dbReference type="SUPFAM" id="SSF53613">
    <property type="entry name" value="Ribokinase-like"/>
    <property type="match status" value="1"/>
</dbReference>
<feature type="domain" description="Pyridoxamine kinase/Phosphomethylpyrimidine kinase" evidence="10">
    <location>
        <begin position="15"/>
        <end position="257"/>
    </location>
</feature>
<dbReference type="GO" id="GO:0009228">
    <property type="term" value="P:thiamine biosynthetic process"/>
    <property type="evidence" value="ECO:0007669"/>
    <property type="project" value="UniProtKB-KW"/>
</dbReference>
<dbReference type="Proteomes" id="UP000067689">
    <property type="component" value="Chromosome"/>
</dbReference>
<keyword evidence="9" id="KW-0784">Thiamine biosynthesis</keyword>
<reference evidence="11 12" key="1">
    <citation type="journal article" date="1991" name="Int. J. Syst. Bacteriol.">
        <title>Description of the erythromycin-producing bacterium Arthrobacter sp. strain NRRL B-3381 as Aeromicrobium erythreum gen. nov., sp. nov.</title>
        <authorList>
            <person name="Miller E.S."/>
            <person name="Woese C.R."/>
            <person name="Brenner S."/>
        </authorList>
    </citation>
    <scope>NUCLEOTIDE SEQUENCE [LARGE SCALE GENOMIC DNA]</scope>
    <source>
        <strain evidence="11 12">AR18</strain>
    </source>
</reference>
<dbReference type="NCBIfam" id="TIGR00097">
    <property type="entry name" value="HMP-P_kinase"/>
    <property type="match status" value="1"/>
</dbReference>
<evidence type="ECO:0000256" key="5">
    <source>
        <dbReference type="ARBA" id="ARBA00022679"/>
    </source>
</evidence>
<evidence type="ECO:0000256" key="9">
    <source>
        <dbReference type="ARBA" id="ARBA00022977"/>
    </source>
</evidence>
<dbReference type="GO" id="GO:0009229">
    <property type="term" value="P:thiamine diphosphate biosynthetic process"/>
    <property type="evidence" value="ECO:0007669"/>
    <property type="project" value="UniProtKB-UniPathway"/>
</dbReference>
<dbReference type="CDD" id="cd01169">
    <property type="entry name" value="HMPP_kinase"/>
    <property type="match status" value="1"/>
</dbReference>
<dbReference type="KEGG" id="aer:AERYTH_07065"/>
<keyword evidence="5" id="KW-0808">Transferase</keyword>
<accession>A0A0U3KHP5</accession>
<dbReference type="UniPathway" id="UPA00060">
    <property type="reaction ID" value="UER00138"/>
</dbReference>
<dbReference type="OrthoDB" id="34166at2"/>